<dbReference type="Proteomes" id="UP001302349">
    <property type="component" value="Chromosome"/>
</dbReference>
<evidence type="ECO:0000256" key="1">
    <source>
        <dbReference type="SAM" id="Phobius"/>
    </source>
</evidence>
<feature type="transmembrane region" description="Helical" evidence="1">
    <location>
        <begin position="111"/>
        <end position="130"/>
    </location>
</feature>
<keyword evidence="1" id="KW-0472">Membrane</keyword>
<evidence type="ECO:0000313" key="2">
    <source>
        <dbReference type="EMBL" id="WOK06897.1"/>
    </source>
</evidence>
<sequence length="162" mass="18604">MTPAKFIKRCNLAIFFIAFPFVLEQVLPLSKTDAEVTKTSRPANYVRHKIKYSSEEVIIHTTEGNIRVPPNHLNIIRQGDDVVVYKTVFFRKLKRIHLLRQDKTIDSINLLYRWFIFLPVVMTILAVATVRVADNELAMNLGSGNLVIGLVALYMLLRDYVS</sequence>
<reference evidence="2 3" key="1">
    <citation type="journal article" date="2023" name="Microbiol. Resour. Announc.">
        <title>Complete Genome Sequence of Imperialibacter roseus strain P4T.</title>
        <authorList>
            <person name="Tizabi D.R."/>
            <person name="Bachvaroff T."/>
            <person name="Hill R.T."/>
        </authorList>
    </citation>
    <scope>NUCLEOTIDE SEQUENCE [LARGE SCALE GENOMIC DNA]</scope>
    <source>
        <strain evidence="2 3">P4T</strain>
    </source>
</reference>
<protein>
    <submittedName>
        <fullName evidence="2">Uncharacterized protein</fullName>
    </submittedName>
</protein>
<dbReference type="EMBL" id="CP136051">
    <property type="protein sequence ID" value="WOK06897.1"/>
    <property type="molecule type" value="Genomic_DNA"/>
</dbReference>
<proteinExistence type="predicted"/>
<organism evidence="2 3">
    <name type="scientific">Imperialibacter roseus</name>
    <dbReference type="NCBI Taxonomy" id="1324217"/>
    <lineage>
        <taxon>Bacteria</taxon>
        <taxon>Pseudomonadati</taxon>
        <taxon>Bacteroidota</taxon>
        <taxon>Cytophagia</taxon>
        <taxon>Cytophagales</taxon>
        <taxon>Flammeovirgaceae</taxon>
        <taxon>Imperialibacter</taxon>
    </lineage>
</organism>
<gene>
    <name evidence="2" type="ORF">RT717_27900</name>
</gene>
<evidence type="ECO:0000313" key="3">
    <source>
        <dbReference type="Proteomes" id="UP001302349"/>
    </source>
</evidence>
<keyword evidence="1" id="KW-0812">Transmembrane</keyword>
<feature type="transmembrane region" description="Helical" evidence="1">
    <location>
        <begin position="137"/>
        <end position="157"/>
    </location>
</feature>
<dbReference type="RefSeq" id="WP_317489590.1">
    <property type="nucleotide sequence ID" value="NZ_CP136051.1"/>
</dbReference>
<keyword evidence="1" id="KW-1133">Transmembrane helix</keyword>
<name>A0ABZ0IQY0_9BACT</name>
<keyword evidence="3" id="KW-1185">Reference proteome</keyword>
<accession>A0ABZ0IQY0</accession>